<evidence type="ECO:0000313" key="2">
    <source>
        <dbReference type="Proteomes" id="UP001060085"/>
    </source>
</evidence>
<name>A0ACB9ZZS9_CATRO</name>
<accession>A0ACB9ZZS9</accession>
<keyword evidence="2" id="KW-1185">Reference proteome</keyword>
<gene>
    <name evidence="1" type="ORF">M9H77_30879</name>
</gene>
<organism evidence="1 2">
    <name type="scientific">Catharanthus roseus</name>
    <name type="common">Madagascar periwinkle</name>
    <name type="synonym">Vinca rosea</name>
    <dbReference type="NCBI Taxonomy" id="4058"/>
    <lineage>
        <taxon>Eukaryota</taxon>
        <taxon>Viridiplantae</taxon>
        <taxon>Streptophyta</taxon>
        <taxon>Embryophyta</taxon>
        <taxon>Tracheophyta</taxon>
        <taxon>Spermatophyta</taxon>
        <taxon>Magnoliopsida</taxon>
        <taxon>eudicotyledons</taxon>
        <taxon>Gunneridae</taxon>
        <taxon>Pentapetalae</taxon>
        <taxon>asterids</taxon>
        <taxon>lamiids</taxon>
        <taxon>Gentianales</taxon>
        <taxon>Apocynaceae</taxon>
        <taxon>Rauvolfioideae</taxon>
        <taxon>Vinceae</taxon>
        <taxon>Catharanthinae</taxon>
        <taxon>Catharanthus</taxon>
    </lineage>
</organism>
<dbReference type="Proteomes" id="UP001060085">
    <property type="component" value="Linkage Group LG07"/>
</dbReference>
<proteinExistence type="predicted"/>
<sequence>MTLKINHITKSAFKDKVLDMIVRTKMSEEFTRGRSTVERLAQSVLRQTSHHALRWDDHLVKSQEGLETTVGLKAEMVGAPGSVAWFYMNGECGGYGIEHS</sequence>
<comment type="caution">
    <text evidence="1">The sequence shown here is derived from an EMBL/GenBank/DDBJ whole genome shotgun (WGS) entry which is preliminary data.</text>
</comment>
<dbReference type="EMBL" id="CM044707">
    <property type="protein sequence ID" value="KAI5653692.1"/>
    <property type="molecule type" value="Genomic_DNA"/>
</dbReference>
<evidence type="ECO:0000313" key="1">
    <source>
        <dbReference type="EMBL" id="KAI5653692.1"/>
    </source>
</evidence>
<protein>
    <submittedName>
        <fullName evidence="1">Uncharacterized protein</fullName>
    </submittedName>
</protein>
<reference evidence="2" key="1">
    <citation type="journal article" date="2023" name="Nat. Plants">
        <title>Single-cell RNA sequencing provides a high-resolution roadmap for understanding the multicellular compartmentation of specialized metabolism.</title>
        <authorList>
            <person name="Sun S."/>
            <person name="Shen X."/>
            <person name="Li Y."/>
            <person name="Li Y."/>
            <person name="Wang S."/>
            <person name="Li R."/>
            <person name="Zhang H."/>
            <person name="Shen G."/>
            <person name="Guo B."/>
            <person name="Wei J."/>
            <person name="Xu J."/>
            <person name="St-Pierre B."/>
            <person name="Chen S."/>
            <person name="Sun C."/>
        </authorList>
    </citation>
    <scope>NUCLEOTIDE SEQUENCE [LARGE SCALE GENOMIC DNA]</scope>
</reference>